<keyword evidence="1" id="KW-1133">Transmembrane helix</keyword>
<name>A0AAQ3WE63_9ENTE</name>
<proteinExistence type="predicted"/>
<feature type="signal peptide" evidence="2">
    <location>
        <begin position="1"/>
        <end position="27"/>
    </location>
</feature>
<keyword evidence="1" id="KW-0812">Transmembrane</keyword>
<evidence type="ECO:0000313" key="4">
    <source>
        <dbReference type="Proteomes" id="UP000194948"/>
    </source>
</evidence>
<dbReference type="NCBIfam" id="TIGR01167">
    <property type="entry name" value="LPXTG_anchor"/>
    <property type="match status" value="1"/>
</dbReference>
<gene>
    <name evidence="3" type="ORF">A5821_002032</name>
</gene>
<dbReference type="AlphaFoldDB" id="A0AAQ3WE63"/>
<accession>A0AAQ3WE63</accession>
<keyword evidence="1" id="KW-0472">Membrane</keyword>
<evidence type="ECO:0000256" key="2">
    <source>
        <dbReference type="SAM" id="SignalP"/>
    </source>
</evidence>
<reference evidence="3" key="2">
    <citation type="submission" date="2024-03" db="EMBL/GenBank/DDBJ databases">
        <title>The Genome Sequence of Enterococcus sp. DIV0205d.</title>
        <authorList>
            <consortium name="The Broad Institute Genomics Platform"/>
            <consortium name="The Broad Institute Microbial Omics Core"/>
            <consortium name="The Broad Institute Genomic Center for Infectious Diseases"/>
            <person name="Earl A."/>
            <person name="Manson A."/>
            <person name="Gilmore M."/>
            <person name="Schwartman J."/>
            <person name="Shea T."/>
            <person name="Abouelleil A."/>
            <person name="Cao P."/>
            <person name="Chapman S."/>
            <person name="Cusick C."/>
            <person name="Young S."/>
            <person name="Neafsey D."/>
            <person name="Nusbaum C."/>
            <person name="Birren B."/>
        </authorList>
    </citation>
    <scope>NUCLEOTIDE SEQUENCE</scope>
    <source>
        <strain evidence="3">7F3_DIV0205</strain>
    </source>
</reference>
<evidence type="ECO:0008006" key="5">
    <source>
        <dbReference type="Google" id="ProtNLM"/>
    </source>
</evidence>
<dbReference type="RefSeq" id="WP_086314461.1">
    <property type="nucleotide sequence ID" value="NZ_CP147244.1"/>
</dbReference>
<keyword evidence="2" id="KW-0732">Signal</keyword>
<dbReference type="Proteomes" id="UP000194948">
    <property type="component" value="Chromosome"/>
</dbReference>
<evidence type="ECO:0000313" key="3">
    <source>
        <dbReference type="EMBL" id="WYK00906.1"/>
    </source>
</evidence>
<organism evidence="3 4">
    <name type="scientific">Candidatus Enterococcus palustris</name>
    <dbReference type="NCBI Taxonomy" id="1834189"/>
    <lineage>
        <taxon>Bacteria</taxon>
        <taxon>Bacillati</taxon>
        <taxon>Bacillota</taxon>
        <taxon>Bacilli</taxon>
        <taxon>Lactobacillales</taxon>
        <taxon>Enterococcaceae</taxon>
        <taxon>Enterococcus</taxon>
    </lineage>
</organism>
<reference evidence="3" key="1">
    <citation type="submission" date="2017-05" db="EMBL/GenBank/DDBJ databases">
        <authorList>
            <consortium name="The Broad Institute Genomics Platform"/>
            <consortium name="The Broad Institute Genomic Center for Infectious Diseases"/>
            <person name="Earl A."/>
            <person name="Manson A."/>
            <person name="Schwartman J."/>
            <person name="Gilmore M."/>
            <person name="Abouelleil A."/>
            <person name="Cao P."/>
            <person name="Chapman S."/>
            <person name="Cusick C."/>
            <person name="Shea T."/>
            <person name="Young S."/>
            <person name="Neafsey D."/>
            <person name="Nusbaum C."/>
            <person name="Birren B."/>
        </authorList>
    </citation>
    <scope>NUCLEOTIDE SEQUENCE</scope>
    <source>
        <strain evidence="3">7F3_DIV0205</strain>
    </source>
</reference>
<dbReference type="EMBL" id="CP147244">
    <property type="protein sequence ID" value="WYK00906.1"/>
    <property type="molecule type" value="Genomic_DNA"/>
</dbReference>
<feature type="transmembrane region" description="Helical" evidence="1">
    <location>
        <begin position="80"/>
        <end position="99"/>
    </location>
</feature>
<feature type="chain" id="PRO_5043039597" description="Gram-positive cocci surface proteins LPxTG domain-containing protein" evidence="2">
    <location>
        <begin position="28"/>
        <end position="109"/>
    </location>
</feature>
<keyword evidence="4" id="KW-1185">Reference proteome</keyword>
<sequence>MKSKLKLCILLGILLSFAITPLMTVQADDGIDHTERKTKVGIGFEEIPDDPIVREPIKYQPATPKNIGQLPNTGEMLTSFIVLLIGLSVLIIFVGIANLKRVYYIRVLE</sequence>
<protein>
    <recommendedName>
        <fullName evidence="5">Gram-positive cocci surface proteins LPxTG domain-containing protein</fullName>
    </recommendedName>
</protein>
<evidence type="ECO:0000256" key="1">
    <source>
        <dbReference type="SAM" id="Phobius"/>
    </source>
</evidence>